<feature type="transmembrane region" description="Helical" evidence="12">
    <location>
        <begin position="359"/>
        <end position="383"/>
    </location>
</feature>
<dbReference type="SUPFAM" id="SSF53850">
    <property type="entry name" value="Periplasmic binding protein-like II"/>
    <property type="match status" value="1"/>
</dbReference>
<comment type="caution">
    <text evidence="16">The sequence shown here is derived from an EMBL/GenBank/DDBJ whole genome shotgun (WGS) entry which is preliminary data.</text>
</comment>
<evidence type="ECO:0000256" key="11">
    <source>
        <dbReference type="ARBA" id="ARBA00023303"/>
    </source>
</evidence>
<sequence>MLSILNVYNLLGVLATNVCVCSQILDKQLNTSRSTVKVDRPWKCSNNIIKSLTAMINTLNWSDANIFYEYGDEEIIQNITHSFENNLPFFQLTIYEVTRMSAVTAILQRIYLKQYPDIHVILLLRNSTSELLKMADKFDGYSNKTTNYKSASEWVILSYGNLDLVHLHLQNVIILFCRGSRFVYPTSLVDGRLIPINCLNYEDIRIHPWQNSTCSVKCLFPNIQHRHGKHHLVIGTIVSPVPSFLQHHVDDKNRTVYTGILVELTEQLAKLLNFTFTFKLVVDGYGGQNEAGEWQGLVGQLTRQEVDMVIADLSLTTERSRVIDYILPPFHKTNLAALCKKGIDTEGDWMKIFRPFQGCIYLTILATIFFVAILFYLLTAYCIRLPGDEEVSKDMVLPLLHILIWLFGILCARGDGLGTKNMPIRILVVSFSMFCLILSGVYVGNLTASLTTIKYTKPFNNLDELVELPEWRWGMPYFELYEQIMNTSRDPILQKIWKGLVEFNKTDPSTFIMDANVHIDKLLTSGEKYVYIGPDSKYRMLNRNDCNVEIIDSIYSYFPSAIAVTKNSYLKSDLEYAMGRISDSGFLKTLEDKVYKDNRPSKCQIRKEKRPLLIDDISGAFFVALIGLSITVLVLLVEITARQITRSKTNKCR</sequence>
<feature type="domain" description="Ionotropic glutamate receptor C-terminal" evidence="14">
    <location>
        <begin position="231"/>
        <end position="597"/>
    </location>
</feature>
<gene>
    <name evidence="16" type="ORF">SNE40_016245</name>
</gene>
<dbReference type="GO" id="GO:0050906">
    <property type="term" value="P:detection of stimulus involved in sensory perception"/>
    <property type="evidence" value="ECO:0007669"/>
    <property type="project" value="UniProtKB-ARBA"/>
</dbReference>
<dbReference type="Proteomes" id="UP001347796">
    <property type="component" value="Unassembled WGS sequence"/>
</dbReference>
<evidence type="ECO:0000259" key="15">
    <source>
        <dbReference type="SMART" id="SM00918"/>
    </source>
</evidence>
<feature type="signal peptide" evidence="13">
    <location>
        <begin position="1"/>
        <end position="15"/>
    </location>
</feature>
<keyword evidence="8" id="KW-0675">Receptor</keyword>
<keyword evidence="9" id="KW-0325">Glycoprotein</keyword>
<dbReference type="PANTHER" id="PTHR42643">
    <property type="entry name" value="IONOTROPIC RECEPTOR 20A-RELATED"/>
    <property type="match status" value="1"/>
</dbReference>
<dbReference type="InterPro" id="IPR001320">
    <property type="entry name" value="Iontro_rcpt_C"/>
</dbReference>
<evidence type="ECO:0000256" key="2">
    <source>
        <dbReference type="ARBA" id="ARBA00022448"/>
    </source>
</evidence>
<proteinExistence type="predicted"/>
<evidence type="ECO:0000259" key="14">
    <source>
        <dbReference type="SMART" id="SM00079"/>
    </source>
</evidence>
<feature type="transmembrane region" description="Helical" evidence="12">
    <location>
        <begin position="619"/>
        <end position="641"/>
    </location>
</feature>
<dbReference type="SMART" id="SM00918">
    <property type="entry name" value="Lig_chan-Glu_bd"/>
    <property type="match status" value="1"/>
</dbReference>
<feature type="transmembrane region" description="Helical" evidence="12">
    <location>
        <begin position="424"/>
        <end position="444"/>
    </location>
</feature>
<reference evidence="16 17" key="1">
    <citation type="submission" date="2024-01" db="EMBL/GenBank/DDBJ databases">
        <title>The genome of the rayed Mediterranean limpet Patella caerulea (Linnaeus, 1758).</title>
        <authorList>
            <person name="Anh-Thu Weber A."/>
            <person name="Halstead-Nussloch G."/>
        </authorList>
    </citation>
    <scope>NUCLEOTIDE SEQUENCE [LARGE SCALE GENOMIC DNA]</scope>
    <source>
        <strain evidence="16">AATW-2023a</strain>
        <tissue evidence="16">Whole specimen</tissue>
    </source>
</reference>
<keyword evidence="5 12" id="KW-1133">Transmembrane helix</keyword>
<organism evidence="16 17">
    <name type="scientific">Patella caerulea</name>
    <name type="common">Rayed Mediterranean limpet</name>
    <dbReference type="NCBI Taxonomy" id="87958"/>
    <lineage>
        <taxon>Eukaryota</taxon>
        <taxon>Metazoa</taxon>
        <taxon>Spiralia</taxon>
        <taxon>Lophotrochozoa</taxon>
        <taxon>Mollusca</taxon>
        <taxon>Gastropoda</taxon>
        <taxon>Patellogastropoda</taxon>
        <taxon>Patelloidea</taxon>
        <taxon>Patellidae</taxon>
        <taxon>Patella</taxon>
    </lineage>
</organism>
<dbReference type="EMBL" id="JAZGQO010000011">
    <property type="protein sequence ID" value="KAK6172628.1"/>
    <property type="molecule type" value="Genomic_DNA"/>
</dbReference>
<keyword evidence="2" id="KW-0813">Transport</keyword>
<evidence type="ECO:0000256" key="9">
    <source>
        <dbReference type="ARBA" id="ARBA00023180"/>
    </source>
</evidence>
<keyword evidence="10" id="KW-1071">Ligand-gated ion channel</keyword>
<evidence type="ECO:0000256" key="6">
    <source>
        <dbReference type="ARBA" id="ARBA00023065"/>
    </source>
</evidence>
<dbReference type="Gene3D" id="3.40.190.10">
    <property type="entry name" value="Periplasmic binding protein-like II"/>
    <property type="match status" value="1"/>
</dbReference>
<dbReference type="AlphaFoldDB" id="A0AAN8JCS5"/>
<feature type="transmembrane region" description="Helical" evidence="12">
    <location>
        <begin position="395"/>
        <end position="412"/>
    </location>
</feature>
<evidence type="ECO:0000256" key="5">
    <source>
        <dbReference type="ARBA" id="ARBA00022989"/>
    </source>
</evidence>
<dbReference type="InterPro" id="IPR019594">
    <property type="entry name" value="Glu/Gly-bd"/>
</dbReference>
<evidence type="ECO:0000256" key="1">
    <source>
        <dbReference type="ARBA" id="ARBA00004651"/>
    </source>
</evidence>
<evidence type="ECO:0000256" key="7">
    <source>
        <dbReference type="ARBA" id="ARBA00023136"/>
    </source>
</evidence>
<accession>A0AAN8JCS5</accession>
<keyword evidence="17" id="KW-1185">Reference proteome</keyword>
<evidence type="ECO:0000256" key="10">
    <source>
        <dbReference type="ARBA" id="ARBA00023286"/>
    </source>
</evidence>
<keyword evidence="4 12" id="KW-0812">Transmembrane</keyword>
<dbReference type="Pfam" id="PF00060">
    <property type="entry name" value="Lig_chan"/>
    <property type="match status" value="1"/>
</dbReference>
<dbReference type="Gene3D" id="1.10.287.70">
    <property type="match status" value="1"/>
</dbReference>
<evidence type="ECO:0000256" key="3">
    <source>
        <dbReference type="ARBA" id="ARBA00022475"/>
    </source>
</evidence>
<protein>
    <submittedName>
        <fullName evidence="16">Uncharacterized protein</fullName>
    </submittedName>
</protein>
<keyword evidence="13" id="KW-0732">Signal</keyword>
<feature type="chain" id="PRO_5043031439" evidence="13">
    <location>
        <begin position="16"/>
        <end position="653"/>
    </location>
</feature>
<dbReference type="GO" id="GO:0015276">
    <property type="term" value="F:ligand-gated monoatomic ion channel activity"/>
    <property type="evidence" value="ECO:0007669"/>
    <property type="project" value="InterPro"/>
</dbReference>
<keyword evidence="11" id="KW-0407">Ion channel</keyword>
<evidence type="ECO:0000256" key="8">
    <source>
        <dbReference type="ARBA" id="ARBA00023170"/>
    </source>
</evidence>
<keyword evidence="3" id="KW-1003">Cell membrane</keyword>
<evidence type="ECO:0000256" key="12">
    <source>
        <dbReference type="SAM" id="Phobius"/>
    </source>
</evidence>
<evidence type="ECO:0000313" key="16">
    <source>
        <dbReference type="EMBL" id="KAK6172628.1"/>
    </source>
</evidence>
<dbReference type="PANTHER" id="PTHR42643:SF24">
    <property type="entry name" value="IONOTROPIC RECEPTOR 60A"/>
    <property type="match status" value="1"/>
</dbReference>
<dbReference type="GO" id="GO:0005886">
    <property type="term" value="C:plasma membrane"/>
    <property type="evidence" value="ECO:0007669"/>
    <property type="project" value="UniProtKB-SubCell"/>
</dbReference>
<feature type="domain" description="Ionotropic glutamate receptor L-glutamate and glycine-binding" evidence="15">
    <location>
        <begin position="245"/>
        <end position="303"/>
    </location>
</feature>
<comment type="subcellular location">
    <subcellularLocation>
        <location evidence="1">Cell membrane</location>
        <topology evidence="1">Multi-pass membrane protein</topology>
    </subcellularLocation>
</comment>
<dbReference type="InterPro" id="IPR052192">
    <property type="entry name" value="Insect_Ionotropic_Sensory_Rcpt"/>
</dbReference>
<evidence type="ECO:0000313" key="17">
    <source>
        <dbReference type="Proteomes" id="UP001347796"/>
    </source>
</evidence>
<evidence type="ECO:0000256" key="4">
    <source>
        <dbReference type="ARBA" id="ARBA00022692"/>
    </source>
</evidence>
<evidence type="ECO:0000256" key="13">
    <source>
        <dbReference type="SAM" id="SignalP"/>
    </source>
</evidence>
<keyword evidence="6" id="KW-0406">Ion transport</keyword>
<dbReference type="Pfam" id="PF10613">
    <property type="entry name" value="Lig_chan-Glu_bd"/>
    <property type="match status" value="1"/>
</dbReference>
<name>A0AAN8JCS5_PATCE</name>
<keyword evidence="7 12" id="KW-0472">Membrane</keyword>
<dbReference type="SMART" id="SM00079">
    <property type="entry name" value="PBPe"/>
    <property type="match status" value="1"/>
</dbReference>